<dbReference type="GO" id="GO:0005739">
    <property type="term" value="C:mitochondrion"/>
    <property type="evidence" value="ECO:0007669"/>
    <property type="project" value="TreeGrafter"/>
</dbReference>
<dbReference type="EMBL" id="FN648312">
    <property type="protein sequence ID" value="CBJ30264.1"/>
    <property type="molecule type" value="Genomic_DNA"/>
</dbReference>
<proteinExistence type="predicted"/>
<feature type="region of interest" description="Disordered" evidence="2">
    <location>
        <begin position="442"/>
        <end position="471"/>
    </location>
</feature>
<keyword evidence="3" id="KW-0472">Membrane</keyword>
<sequence length="471" mass="49350">MAMVARRLGPVQTVVLRRTGLGDGSLLLPASRTIASIPGPINKASPKPSRRSPSCRNTYSTSAARGTAPVATMQPVKGPPCVLRSSGSVGGNSATCIRRNLHCNSGRAVATADWLRPTVGAVLLRQGDASRAGGMPSSSAVNQLPSGGHGVVFVQAAGLRTLSRVFAPATGGAAGKKPGGEAASPSQPGGGNGHGSKTPPSPSEIRPPAGSGGRGASSNMDPPAAKLNNPQAEAAEKPAGSIGDNERTVKGGNPDLRDREGPFVEMRDRIRHARADASEDAKDWMRDKRDDMNTMKETLRDARRDLRNARLDGTLGAQLSDQAKESSNRLQDLWRKYGAVGIGTYFGIYFGSIAVFYGIYDYGVLTSLPSGGTAVIEHMQEWMKSAPEWAQGYSDRLFGAMVEDHRARSFVLAWATCKVLEPVRLLGAIAITPRMARALGRAPAKVSDADEDEGSDADDGSGGGRKGGSTR</sequence>
<dbReference type="InterPro" id="IPR009688">
    <property type="entry name" value="FAM210A/B-like_dom"/>
</dbReference>
<evidence type="ECO:0000256" key="1">
    <source>
        <dbReference type="SAM" id="Coils"/>
    </source>
</evidence>
<feature type="region of interest" description="Disordered" evidence="2">
    <location>
        <begin position="170"/>
        <end position="262"/>
    </location>
</feature>
<feature type="coiled-coil region" evidence="1">
    <location>
        <begin position="285"/>
        <end position="312"/>
    </location>
</feature>
<evidence type="ECO:0000259" key="4">
    <source>
        <dbReference type="Pfam" id="PF06916"/>
    </source>
</evidence>
<feature type="compositionally biased region" description="Acidic residues" evidence="2">
    <location>
        <begin position="449"/>
        <end position="459"/>
    </location>
</feature>
<dbReference type="Pfam" id="PF06916">
    <property type="entry name" value="FAM210A-B_dom"/>
    <property type="match status" value="1"/>
</dbReference>
<organism evidence="5 6">
    <name type="scientific">Ectocarpus siliculosus</name>
    <name type="common">Brown alga</name>
    <name type="synonym">Conferva siliculosa</name>
    <dbReference type="NCBI Taxonomy" id="2880"/>
    <lineage>
        <taxon>Eukaryota</taxon>
        <taxon>Sar</taxon>
        <taxon>Stramenopiles</taxon>
        <taxon>Ochrophyta</taxon>
        <taxon>PX clade</taxon>
        <taxon>Phaeophyceae</taxon>
        <taxon>Ectocarpales</taxon>
        <taxon>Ectocarpaceae</taxon>
        <taxon>Ectocarpus</taxon>
    </lineage>
</organism>
<dbReference type="OrthoDB" id="426386at2759"/>
<evidence type="ECO:0000313" key="6">
    <source>
        <dbReference type="Proteomes" id="UP000002630"/>
    </source>
</evidence>
<feature type="transmembrane region" description="Helical" evidence="3">
    <location>
        <begin position="337"/>
        <end position="360"/>
    </location>
</feature>
<evidence type="ECO:0000313" key="5">
    <source>
        <dbReference type="EMBL" id="CBJ30264.1"/>
    </source>
</evidence>
<gene>
    <name evidence="5" type="ORF">Esi_0183_0059</name>
</gene>
<keyword evidence="6" id="KW-1185">Reference proteome</keyword>
<feature type="compositionally biased region" description="Low complexity" evidence="2">
    <location>
        <begin position="45"/>
        <end position="56"/>
    </location>
</feature>
<reference evidence="5 6" key="1">
    <citation type="journal article" date="2010" name="Nature">
        <title>The Ectocarpus genome and the independent evolution of multicellularity in brown algae.</title>
        <authorList>
            <person name="Cock J.M."/>
            <person name="Sterck L."/>
            <person name="Rouze P."/>
            <person name="Scornet D."/>
            <person name="Allen A.E."/>
            <person name="Amoutzias G."/>
            <person name="Anthouard V."/>
            <person name="Artiguenave F."/>
            <person name="Aury J.M."/>
            <person name="Badger J.H."/>
            <person name="Beszteri B."/>
            <person name="Billiau K."/>
            <person name="Bonnet E."/>
            <person name="Bothwell J.H."/>
            <person name="Bowler C."/>
            <person name="Boyen C."/>
            <person name="Brownlee C."/>
            <person name="Carrano C.J."/>
            <person name="Charrier B."/>
            <person name="Cho G.Y."/>
            <person name="Coelho S.M."/>
            <person name="Collen J."/>
            <person name="Corre E."/>
            <person name="Da Silva C."/>
            <person name="Delage L."/>
            <person name="Delaroque N."/>
            <person name="Dittami S.M."/>
            <person name="Doulbeau S."/>
            <person name="Elias M."/>
            <person name="Farnham G."/>
            <person name="Gachon C.M."/>
            <person name="Gschloessl B."/>
            <person name="Heesch S."/>
            <person name="Jabbari K."/>
            <person name="Jubin C."/>
            <person name="Kawai H."/>
            <person name="Kimura K."/>
            <person name="Kloareg B."/>
            <person name="Kupper F.C."/>
            <person name="Lang D."/>
            <person name="Le Bail A."/>
            <person name="Leblanc C."/>
            <person name="Lerouge P."/>
            <person name="Lohr M."/>
            <person name="Lopez P.J."/>
            <person name="Martens C."/>
            <person name="Maumus F."/>
            <person name="Michel G."/>
            <person name="Miranda-Saavedra D."/>
            <person name="Morales J."/>
            <person name="Moreau H."/>
            <person name="Motomura T."/>
            <person name="Nagasato C."/>
            <person name="Napoli C.A."/>
            <person name="Nelson D.R."/>
            <person name="Nyvall-Collen P."/>
            <person name="Peters A.F."/>
            <person name="Pommier C."/>
            <person name="Potin P."/>
            <person name="Poulain J."/>
            <person name="Quesneville H."/>
            <person name="Read B."/>
            <person name="Rensing S.A."/>
            <person name="Ritter A."/>
            <person name="Rousvoal S."/>
            <person name="Samanta M."/>
            <person name="Samson G."/>
            <person name="Schroeder D.C."/>
            <person name="Segurens B."/>
            <person name="Strittmatter M."/>
            <person name="Tonon T."/>
            <person name="Tregear J.W."/>
            <person name="Valentin K."/>
            <person name="von Dassow P."/>
            <person name="Yamagishi T."/>
            <person name="Van de Peer Y."/>
            <person name="Wincker P."/>
        </authorList>
    </citation>
    <scope>NUCLEOTIDE SEQUENCE [LARGE SCALE GENOMIC DNA]</scope>
    <source>
        <strain evidence="6">Ec32 / CCAP1310/4</strain>
    </source>
</reference>
<dbReference type="PANTHER" id="PTHR21377:SF18">
    <property type="entry name" value="DUF1279 DOMAIN-CONTAINING PROTEIN"/>
    <property type="match status" value="1"/>
</dbReference>
<dbReference type="AlphaFoldDB" id="D7FNZ5"/>
<protein>
    <recommendedName>
        <fullName evidence="4">DUF1279 domain-containing protein</fullName>
    </recommendedName>
</protein>
<evidence type="ECO:0000256" key="3">
    <source>
        <dbReference type="SAM" id="Phobius"/>
    </source>
</evidence>
<feature type="region of interest" description="Disordered" evidence="2">
    <location>
        <begin position="37"/>
        <end position="65"/>
    </location>
</feature>
<feature type="domain" description="DUF1279" evidence="4">
    <location>
        <begin position="329"/>
        <end position="433"/>
    </location>
</feature>
<evidence type="ECO:0000256" key="2">
    <source>
        <dbReference type="SAM" id="MobiDB-lite"/>
    </source>
</evidence>
<accession>D7FNZ5</accession>
<dbReference type="PANTHER" id="PTHR21377">
    <property type="entry name" value="PROTEIN FAM210B, MITOCHONDRIAL"/>
    <property type="match status" value="1"/>
</dbReference>
<name>D7FNZ5_ECTSI</name>
<keyword evidence="3" id="KW-0812">Transmembrane</keyword>
<feature type="compositionally biased region" description="Basic and acidic residues" evidence="2">
    <location>
        <begin position="244"/>
        <end position="262"/>
    </location>
</feature>
<dbReference type="InterPro" id="IPR045866">
    <property type="entry name" value="FAM210A/B-like"/>
</dbReference>
<keyword evidence="3" id="KW-1133">Transmembrane helix</keyword>
<dbReference type="Proteomes" id="UP000002630">
    <property type="component" value="Linkage Group LG04"/>
</dbReference>
<feature type="compositionally biased region" description="Gly residues" evidence="2">
    <location>
        <begin position="460"/>
        <end position="471"/>
    </location>
</feature>
<dbReference type="InParanoid" id="D7FNZ5"/>
<dbReference type="EMBL" id="FN649729">
    <property type="protein sequence ID" value="CBJ30264.1"/>
    <property type="molecule type" value="Genomic_DNA"/>
</dbReference>
<keyword evidence="1" id="KW-0175">Coiled coil</keyword>